<evidence type="ECO:0000256" key="8">
    <source>
        <dbReference type="SAM" id="MobiDB-lite"/>
    </source>
</evidence>
<protein>
    <recommendedName>
        <fullName evidence="6">Protein HflK</fullName>
    </recommendedName>
</protein>
<evidence type="ECO:0000256" key="5">
    <source>
        <dbReference type="ARBA" id="ARBA00023136"/>
    </source>
</evidence>
<dbReference type="NCBIfam" id="TIGR01933">
    <property type="entry name" value="hflK"/>
    <property type="match status" value="1"/>
</dbReference>
<evidence type="ECO:0000259" key="9">
    <source>
        <dbReference type="SMART" id="SM00244"/>
    </source>
</evidence>
<dbReference type="CDD" id="cd03404">
    <property type="entry name" value="SPFH_HflK"/>
    <property type="match status" value="1"/>
</dbReference>
<gene>
    <name evidence="10" type="ORF">GCM10011332_03380</name>
</gene>
<keyword evidence="4 6" id="KW-1133">Transmembrane helix</keyword>
<dbReference type="GO" id="GO:0016020">
    <property type="term" value="C:membrane"/>
    <property type="evidence" value="ECO:0007669"/>
    <property type="project" value="UniProtKB-SubCell"/>
</dbReference>
<feature type="compositionally biased region" description="Low complexity" evidence="8">
    <location>
        <begin position="18"/>
        <end position="29"/>
    </location>
</feature>
<dbReference type="Proteomes" id="UP000632498">
    <property type="component" value="Unassembled WGS sequence"/>
</dbReference>
<dbReference type="PANTHER" id="PTHR43327">
    <property type="entry name" value="STOMATIN-LIKE PROTEIN 2, MITOCHONDRIAL"/>
    <property type="match status" value="1"/>
</dbReference>
<comment type="caution">
    <text evidence="10">The sequence shown here is derived from an EMBL/GenBank/DDBJ whole genome shotgun (WGS) entry which is preliminary data.</text>
</comment>
<comment type="subunit">
    <text evidence="6">HflC and HflK may interact to form a multimeric complex.</text>
</comment>
<feature type="region of interest" description="Disordered" evidence="8">
    <location>
        <begin position="1"/>
        <end position="44"/>
    </location>
</feature>
<keyword evidence="3 6" id="KW-0812">Transmembrane</keyword>
<dbReference type="Gene3D" id="3.30.479.30">
    <property type="entry name" value="Band 7 domain"/>
    <property type="match status" value="1"/>
</dbReference>
<keyword evidence="10" id="KW-0378">Hydrolase</keyword>
<comment type="subcellular location">
    <subcellularLocation>
        <location evidence="1">Membrane</location>
        <topology evidence="1">Single-pass membrane protein</topology>
    </subcellularLocation>
</comment>
<keyword evidence="11" id="KW-1185">Reference proteome</keyword>
<evidence type="ECO:0000256" key="2">
    <source>
        <dbReference type="ARBA" id="ARBA00006971"/>
    </source>
</evidence>
<evidence type="ECO:0000256" key="7">
    <source>
        <dbReference type="SAM" id="Coils"/>
    </source>
</evidence>
<evidence type="ECO:0000313" key="11">
    <source>
        <dbReference type="Proteomes" id="UP000632498"/>
    </source>
</evidence>
<feature type="compositionally biased region" description="Gly residues" evidence="8">
    <location>
        <begin position="1"/>
        <end position="17"/>
    </location>
</feature>
<comment type="similarity">
    <text evidence="2 6">Belongs to the band 7/mec-2 family. HflK subfamily.</text>
</comment>
<reference evidence="10" key="1">
    <citation type="journal article" date="2014" name="Int. J. Syst. Evol. Microbiol.">
        <title>Complete genome sequence of Corynebacterium casei LMG S-19264T (=DSM 44701T), isolated from a smear-ripened cheese.</title>
        <authorList>
            <consortium name="US DOE Joint Genome Institute (JGI-PGF)"/>
            <person name="Walter F."/>
            <person name="Albersmeier A."/>
            <person name="Kalinowski J."/>
            <person name="Ruckert C."/>
        </authorList>
    </citation>
    <scope>NUCLEOTIDE SEQUENCE</scope>
    <source>
        <strain evidence="10">CGMCC 1.15254</strain>
    </source>
</reference>
<dbReference type="SMART" id="SM00244">
    <property type="entry name" value="PHB"/>
    <property type="match status" value="1"/>
</dbReference>
<dbReference type="RefSeq" id="WP_188660576.1">
    <property type="nucleotide sequence ID" value="NZ_BMHV01000002.1"/>
</dbReference>
<dbReference type="Pfam" id="PF12221">
    <property type="entry name" value="HflK_N"/>
    <property type="match status" value="1"/>
</dbReference>
<evidence type="ECO:0000256" key="4">
    <source>
        <dbReference type="ARBA" id="ARBA00022989"/>
    </source>
</evidence>
<keyword evidence="10" id="KW-0645">Protease</keyword>
<keyword evidence="7" id="KW-0175">Coiled coil</keyword>
<reference evidence="10" key="2">
    <citation type="submission" date="2020-09" db="EMBL/GenBank/DDBJ databases">
        <authorList>
            <person name="Sun Q."/>
            <person name="Zhou Y."/>
        </authorList>
    </citation>
    <scope>NUCLEOTIDE SEQUENCE</scope>
    <source>
        <strain evidence="10">CGMCC 1.15254</strain>
    </source>
</reference>
<evidence type="ECO:0000256" key="1">
    <source>
        <dbReference type="ARBA" id="ARBA00004167"/>
    </source>
</evidence>
<feature type="transmembrane region" description="Helical" evidence="6">
    <location>
        <begin position="63"/>
        <end position="84"/>
    </location>
</feature>
<sequence>MSWNNQGGGPWGGGGKDQGPWGQGPKRPNGGNGGGGPTPPDLEEMLRKGQESMKKFMPGGAGGGKLIVFGLIALFAIWMATGFYKVDSKSQGVQLVFGKFVKSSPPGLHWNFPSPIGDVFIPEVTTVREVAIGTGVSSLKGGTSEGMILTGDQNIVDVEYKVLWVINDAAKFLFNIRDPETTVRAAAQSAMREVIGQRSLADVNTKDRDRVATEARDLIQAILNEYDAGISIQQVNMAKIDPPQAVIEAFNDVQAARQDKERKQNEAEAYRNRVVPTARGEAQKLIQEAEAYKERVIKDAEGEADRFKSVYDSYVVNKDVTRERLYLETMQDVLSKSDKVLIDNEKGSSGVVPYLPLPEIQKRKGGQ</sequence>
<dbReference type="InterPro" id="IPR001107">
    <property type="entry name" value="Band_7"/>
</dbReference>
<accession>A0A917BQS1</accession>
<dbReference type="SUPFAM" id="SSF117892">
    <property type="entry name" value="Band 7/SPFH domain"/>
    <property type="match status" value="1"/>
</dbReference>
<evidence type="ECO:0000313" key="10">
    <source>
        <dbReference type="EMBL" id="GGF53327.1"/>
    </source>
</evidence>
<dbReference type="GO" id="GO:0006508">
    <property type="term" value="P:proteolysis"/>
    <property type="evidence" value="ECO:0007669"/>
    <property type="project" value="UniProtKB-KW"/>
</dbReference>
<dbReference type="GO" id="GO:0008233">
    <property type="term" value="F:peptidase activity"/>
    <property type="evidence" value="ECO:0007669"/>
    <property type="project" value="UniProtKB-KW"/>
</dbReference>
<comment type="function">
    <text evidence="6">HflC and HflK could encode or regulate a protease.</text>
</comment>
<keyword evidence="5 6" id="KW-0472">Membrane</keyword>
<dbReference type="InterPro" id="IPR050710">
    <property type="entry name" value="Band7/mec-2_domain"/>
</dbReference>
<dbReference type="EMBL" id="BMHV01000002">
    <property type="protein sequence ID" value="GGF53327.1"/>
    <property type="molecule type" value="Genomic_DNA"/>
</dbReference>
<name>A0A917BQS1_9PROT</name>
<organism evidence="10 11">
    <name type="scientific">Terasakiella brassicae</name>
    <dbReference type="NCBI Taxonomy" id="1634917"/>
    <lineage>
        <taxon>Bacteria</taxon>
        <taxon>Pseudomonadati</taxon>
        <taxon>Pseudomonadota</taxon>
        <taxon>Alphaproteobacteria</taxon>
        <taxon>Rhodospirillales</taxon>
        <taxon>Terasakiellaceae</taxon>
        <taxon>Terasakiella</taxon>
    </lineage>
</organism>
<dbReference type="InterPro" id="IPR010201">
    <property type="entry name" value="HflK"/>
</dbReference>
<feature type="coiled-coil region" evidence="7">
    <location>
        <begin position="246"/>
        <end position="295"/>
    </location>
</feature>
<dbReference type="AlphaFoldDB" id="A0A917BQS1"/>
<evidence type="ECO:0000256" key="3">
    <source>
        <dbReference type="ARBA" id="ARBA00022692"/>
    </source>
</evidence>
<evidence type="ECO:0000256" key="6">
    <source>
        <dbReference type="RuleBase" id="RU364113"/>
    </source>
</evidence>
<proteinExistence type="inferred from homology"/>
<feature type="domain" description="Band 7" evidence="9">
    <location>
        <begin position="81"/>
        <end position="254"/>
    </location>
</feature>
<dbReference type="InterPro" id="IPR020980">
    <property type="entry name" value="Membrane_HflK_N"/>
</dbReference>
<dbReference type="PANTHER" id="PTHR43327:SF2">
    <property type="entry name" value="MODULATOR OF FTSH PROTEASE HFLK"/>
    <property type="match status" value="1"/>
</dbReference>
<dbReference type="Pfam" id="PF01145">
    <property type="entry name" value="Band_7"/>
    <property type="match status" value="1"/>
</dbReference>
<dbReference type="InterPro" id="IPR036013">
    <property type="entry name" value="Band_7/SPFH_dom_sf"/>
</dbReference>